<dbReference type="InterPro" id="IPR006566">
    <property type="entry name" value="FBD"/>
</dbReference>
<dbReference type="PANTHER" id="PTHR34145:SF75">
    <property type="entry name" value="FBD DOMAIN-CONTAINING PROTEIN"/>
    <property type="match status" value="1"/>
</dbReference>
<dbReference type="Gene3D" id="1.20.1280.50">
    <property type="match status" value="1"/>
</dbReference>
<evidence type="ECO:0000259" key="1">
    <source>
        <dbReference type="PROSITE" id="PS50181"/>
    </source>
</evidence>
<dbReference type="Gene3D" id="3.80.10.10">
    <property type="entry name" value="Ribonuclease Inhibitor"/>
    <property type="match status" value="1"/>
</dbReference>
<dbReference type="EMBL" id="PDCK01000039">
    <property type="protein sequence ID" value="PRQ57528.1"/>
    <property type="molecule type" value="Genomic_DNA"/>
</dbReference>
<dbReference type="Gramene" id="PRQ57528">
    <property type="protein sequence ID" value="PRQ57528"/>
    <property type="gene ID" value="RchiOBHm_Chr1g0349301"/>
</dbReference>
<dbReference type="Pfam" id="PF00646">
    <property type="entry name" value="F-box"/>
    <property type="match status" value="1"/>
</dbReference>
<name>A0A2P6SFS3_ROSCH</name>
<dbReference type="SMART" id="SM00579">
    <property type="entry name" value="FBD"/>
    <property type="match status" value="1"/>
</dbReference>
<dbReference type="InterPro" id="IPR001810">
    <property type="entry name" value="F-box_dom"/>
</dbReference>
<keyword evidence="3" id="KW-1185">Reference proteome</keyword>
<organism evidence="2 3">
    <name type="scientific">Rosa chinensis</name>
    <name type="common">China rose</name>
    <dbReference type="NCBI Taxonomy" id="74649"/>
    <lineage>
        <taxon>Eukaryota</taxon>
        <taxon>Viridiplantae</taxon>
        <taxon>Streptophyta</taxon>
        <taxon>Embryophyta</taxon>
        <taxon>Tracheophyta</taxon>
        <taxon>Spermatophyta</taxon>
        <taxon>Magnoliopsida</taxon>
        <taxon>eudicotyledons</taxon>
        <taxon>Gunneridae</taxon>
        <taxon>Pentapetalae</taxon>
        <taxon>rosids</taxon>
        <taxon>fabids</taxon>
        <taxon>Rosales</taxon>
        <taxon>Rosaceae</taxon>
        <taxon>Rosoideae</taxon>
        <taxon>Rosoideae incertae sedis</taxon>
        <taxon>Rosa</taxon>
    </lineage>
</organism>
<dbReference type="InterPro" id="IPR032675">
    <property type="entry name" value="LRR_dom_sf"/>
</dbReference>
<protein>
    <submittedName>
        <fullName evidence="2">Putative F-box domain, FBD domain, leucine-rich repeat domain, L domain-containing protein</fullName>
    </submittedName>
</protein>
<dbReference type="PROSITE" id="PS50181">
    <property type="entry name" value="FBOX"/>
    <property type="match status" value="1"/>
</dbReference>
<evidence type="ECO:0000313" key="3">
    <source>
        <dbReference type="Proteomes" id="UP000238479"/>
    </source>
</evidence>
<dbReference type="SMART" id="SM00256">
    <property type="entry name" value="FBOX"/>
    <property type="match status" value="1"/>
</dbReference>
<gene>
    <name evidence="2" type="ORF">RchiOBHm_Chr1g0349301</name>
</gene>
<dbReference type="STRING" id="74649.A0A2P6SFS3"/>
<dbReference type="InterPro" id="IPR036047">
    <property type="entry name" value="F-box-like_dom_sf"/>
</dbReference>
<dbReference type="InterPro" id="IPR055357">
    <property type="entry name" value="LRR_At1g61320_AtMIF1"/>
</dbReference>
<dbReference type="Proteomes" id="UP000238479">
    <property type="component" value="Chromosome 1"/>
</dbReference>
<dbReference type="SUPFAM" id="SSF81383">
    <property type="entry name" value="F-box domain"/>
    <property type="match status" value="1"/>
</dbReference>
<comment type="caution">
    <text evidence="2">The sequence shown here is derived from an EMBL/GenBank/DDBJ whole genome shotgun (WGS) entry which is preliminary data.</text>
</comment>
<dbReference type="PANTHER" id="PTHR34145">
    <property type="entry name" value="OS02G0105600 PROTEIN"/>
    <property type="match status" value="1"/>
</dbReference>
<sequence length="486" mass="56122">MLSWSNLICFSHYSAAYLIYPPSNMAKRRGNRTQSTCGKQNKLPINLVQDCISVLPDEVLVLILSLLSIKEAVSTCILSKRWKNVWKQITCLNFFLDELSKTEKIKIGRQVVEIPRTYNWVNQVLQLHQGQILDEFKLCSSSIDCDSTSEIDSWIELVIQKKVRKFEIDLQGDRGVAPYCSHYTFPENLFRNPFGVSWFSWLTHLSLNYVNITSELVEHFISNCQLLEHLFIAGSEYLEDLKVVGELLRLKFLQICDCLNLFQLEISAPCLETFFYDGECRYNINIRVTYAPLLAKICITEDFLFDSTTGDFQLFWNYLPQLVTLRLVLEKEPKLVPEFPELTSLEFLSLSIARINRRSLLLLTSLIEGSPYLHRFKLRLRRSLMGCRHRRSKVISEANTSPHQCLKVVELSGFSGSKHETEVARYLIKKAVALKKLIIDLDSKRILEEINPLRPLSTKIKELEMARKHALLLEKKLPLGGELIVL</sequence>
<dbReference type="SUPFAM" id="SSF52047">
    <property type="entry name" value="RNI-like"/>
    <property type="match status" value="1"/>
</dbReference>
<feature type="domain" description="F-box" evidence="1">
    <location>
        <begin position="49"/>
        <end position="99"/>
    </location>
</feature>
<reference evidence="2 3" key="1">
    <citation type="journal article" date="2018" name="Nat. Genet.">
        <title>The Rosa genome provides new insights in the design of modern roses.</title>
        <authorList>
            <person name="Bendahmane M."/>
        </authorList>
    </citation>
    <scope>NUCLEOTIDE SEQUENCE [LARGE SCALE GENOMIC DNA]</scope>
    <source>
        <strain evidence="3">cv. Old Blush</strain>
    </source>
</reference>
<accession>A0A2P6SFS3</accession>
<dbReference type="InterPro" id="IPR053772">
    <property type="entry name" value="At1g61320/At1g61330-like"/>
</dbReference>
<dbReference type="AlphaFoldDB" id="A0A2P6SFS3"/>
<evidence type="ECO:0000313" key="2">
    <source>
        <dbReference type="EMBL" id="PRQ57528.1"/>
    </source>
</evidence>
<dbReference type="Pfam" id="PF23622">
    <property type="entry name" value="LRR_At1g61320_AtMIF1"/>
    <property type="match status" value="1"/>
</dbReference>
<proteinExistence type="predicted"/>
<dbReference type="OMA" id="CRYNINI"/>